<feature type="transmembrane region" description="Helical" evidence="1">
    <location>
        <begin position="29"/>
        <end position="50"/>
    </location>
</feature>
<dbReference type="AlphaFoldDB" id="A0A542Z914"/>
<feature type="domain" description="DUF6458" evidence="2">
    <location>
        <begin position="1"/>
        <end position="66"/>
    </location>
</feature>
<keyword evidence="1" id="KW-1133">Transmembrane helix</keyword>
<sequence>MGIGLGIFLLVVGAIVTFAIPQDFMSGVNLDLIGWILMGAGALAVILALVMNQQRANTSHTAVVEHRETGIPPEER</sequence>
<dbReference type="RefSeq" id="WP_141790183.1">
    <property type="nucleotide sequence ID" value="NZ_BAAAKX010000008.1"/>
</dbReference>
<dbReference type="Proteomes" id="UP000319514">
    <property type="component" value="Unassembled WGS sequence"/>
</dbReference>
<comment type="caution">
    <text evidence="3">The sequence shown here is derived from an EMBL/GenBank/DDBJ whole genome shotgun (WGS) entry which is preliminary data.</text>
</comment>
<keyword evidence="1" id="KW-0812">Transmembrane</keyword>
<keyword evidence="4" id="KW-1185">Reference proteome</keyword>
<evidence type="ECO:0000313" key="4">
    <source>
        <dbReference type="Proteomes" id="UP000319514"/>
    </source>
</evidence>
<dbReference type="InterPro" id="IPR045597">
    <property type="entry name" value="DUF6458"/>
</dbReference>
<keyword evidence="1" id="KW-0472">Membrane</keyword>
<evidence type="ECO:0000256" key="1">
    <source>
        <dbReference type="SAM" id="Phobius"/>
    </source>
</evidence>
<protein>
    <recommendedName>
        <fullName evidence="2">DUF6458 domain-containing protein</fullName>
    </recommendedName>
</protein>
<accession>A0A542Z914</accession>
<dbReference type="EMBL" id="VFOQ01000002">
    <property type="protein sequence ID" value="TQL56811.1"/>
    <property type="molecule type" value="Genomic_DNA"/>
</dbReference>
<reference evidence="3 4" key="1">
    <citation type="submission" date="2019-06" db="EMBL/GenBank/DDBJ databases">
        <title>Sequencing the genomes of 1000 actinobacteria strains.</title>
        <authorList>
            <person name="Klenk H.-P."/>
        </authorList>
    </citation>
    <scope>NUCLEOTIDE SEQUENCE [LARGE SCALE GENOMIC DNA]</scope>
    <source>
        <strain evidence="3 4">DSM 18082</strain>
    </source>
</reference>
<gene>
    <name evidence="3" type="ORF">FB474_3572</name>
</gene>
<proteinExistence type="predicted"/>
<evidence type="ECO:0000313" key="3">
    <source>
        <dbReference type="EMBL" id="TQL56811.1"/>
    </source>
</evidence>
<dbReference type="Pfam" id="PF20059">
    <property type="entry name" value="DUF6458"/>
    <property type="match status" value="1"/>
</dbReference>
<organism evidence="3 4">
    <name type="scientific">Oryzihumus leptocrescens</name>
    <dbReference type="NCBI Taxonomy" id="297536"/>
    <lineage>
        <taxon>Bacteria</taxon>
        <taxon>Bacillati</taxon>
        <taxon>Actinomycetota</taxon>
        <taxon>Actinomycetes</taxon>
        <taxon>Micrococcales</taxon>
        <taxon>Intrasporangiaceae</taxon>
        <taxon>Oryzihumus</taxon>
    </lineage>
</organism>
<evidence type="ECO:0000259" key="2">
    <source>
        <dbReference type="Pfam" id="PF20059"/>
    </source>
</evidence>
<name>A0A542Z914_9MICO</name>